<keyword evidence="3" id="KW-1185">Reference proteome</keyword>
<name>A0ABT9BBM0_9BACT</name>
<evidence type="ECO:0000313" key="3">
    <source>
        <dbReference type="Proteomes" id="UP001176429"/>
    </source>
</evidence>
<dbReference type="EMBL" id="JAUQSY010000008">
    <property type="protein sequence ID" value="MDO7875661.1"/>
    <property type="molecule type" value="Genomic_DNA"/>
</dbReference>
<sequence>MVYSLIYRSRACHEMSSQELSQLLRQSQRYNRRHRISGLLLYANQQFMQLLEGDYYAVKQLRHRIGQDVRHSNMTILLDGPQPRRLFPDWSMGLLEVDAAEFTWLDGYIDPHLRADLIPPTYNTGRVIMGLLEDFVADRAVLV</sequence>
<accession>A0ABT9BBM0</accession>
<dbReference type="Proteomes" id="UP001176429">
    <property type="component" value="Unassembled WGS sequence"/>
</dbReference>
<dbReference type="InterPro" id="IPR036046">
    <property type="entry name" value="Acylphosphatase-like_dom_sf"/>
</dbReference>
<dbReference type="SUPFAM" id="SSF54975">
    <property type="entry name" value="Acylphosphatase/BLUF domain-like"/>
    <property type="match status" value="1"/>
</dbReference>
<evidence type="ECO:0000259" key="1">
    <source>
        <dbReference type="PROSITE" id="PS50925"/>
    </source>
</evidence>
<dbReference type="RefSeq" id="WP_305006978.1">
    <property type="nucleotide sequence ID" value="NZ_JAUQSY010000008.1"/>
</dbReference>
<feature type="domain" description="BLUF" evidence="1">
    <location>
        <begin position="2"/>
        <end position="93"/>
    </location>
</feature>
<protein>
    <submittedName>
        <fullName evidence="2">BLUF domain-containing protein</fullName>
    </submittedName>
</protein>
<dbReference type="PROSITE" id="PS50925">
    <property type="entry name" value="BLUF"/>
    <property type="match status" value="1"/>
</dbReference>
<organism evidence="2 3">
    <name type="scientific">Hymenobacter aranciens</name>
    <dbReference type="NCBI Taxonomy" id="3063996"/>
    <lineage>
        <taxon>Bacteria</taxon>
        <taxon>Pseudomonadati</taxon>
        <taxon>Bacteroidota</taxon>
        <taxon>Cytophagia</taxon>
        <taxon>Cytophagales</taxon>
        <taxon>Hymenobacteraceae</taxon>
        <taxon>Hymenobacter</taxon>
    </lineage>
</organism>
<reference evidence="2" key="1">
    <citation type="submission" date="2023-07" db="EMBL/GenBank/DDBJ databases">
        <authorList>
            <person name="Kim M.K."/>
        </authorList>
    </citation>
    <scope>NUCLEOTIDE SEQUENCE</scope>
    <source>
        <strain evidence="2">ASUV-10-1</strain>
    </source>
</reference>
<dbReference type="Pfam" id="PF04940">
    <property type="entry name" value="BLUF"/>
    <property type="match status" value="1"/>
</dbReference>
<comment type="caution">
    <text evidence="2">The sequence shown here is derived from an EMBL/GenBank/DDBJ whole genome shotgun (WGS) entry which is preliminary data.</text>
</comment>
<dbReference type="InterPro" id="IPR007024">
    <property type="entry name" value="BLUF_domain"/>
</dbReference>
<dbReference type="SMART" id="SM01034">
    <property type="entry name" value="BLUF"/>
    <property type="match status" value="1"/>
</dbReference>
<proteinExistence type="predicted"/>
<gene>
    <name evidence="2" type="ORF">Q5H93_13030</name>
</gene>
<dbReference type="Gene3D" id="3.30.70.100">
    <property type="match status" value="1"/>
</dbReference>
<evidence type="ECO:0000313" key="2">
    <source>
        <dbReference type="EMBL" id="MDO7875661.1"/>
    </source>
</evidence>